<reference evidence="3 4" key="1">
    <citation type="submission" date="2023-01" db="EMBL/GenBank/DDBJ databases">
        <title>Analysis of 21 Apiospora genomes using comparative genomics revels a genus with tremendous synthesis potential of carbohydrate active enzymes and secondary metabolites.</title>
        <authorList>
            <person name="Sorensen T."/>
        </authorList>
    </citation>
    <scope>NUCLEOTIDE SEQUENCE [LARGE SCALE GENOMIC DNA]</scope>
    <source>
        <strain evidence="3 4">CBS 24483</strain>
    </source>
</reference>
<evidence type="ECO:0000259" key="2">
    <source>
        <dbReference type="PROSITE" id="PS50879"/>
    </source>
</evidence>
<feature type="compositionally biased region" description="Low complexity" evidence="1">
    <location>
        <begin position="106"/>
        <end position="123"/>
    </location>
</feature>
<organism evidence="3 4">
    <name type="scientific">Apiospora aurea</name>
    <dbReference type="NCBI Taxonomy" id="335848"/>
    <lineage>
        <taxon>Eukaryota</taxon>
        <taxon>Fungi</taxon>
        <taxon>Dikarya</taxon>
        <taxon>Ascomycota</taxon>
        <taxon>Pezizomycotina</taxon>
        <taxon>Sordariomycetes</taxon>
        <taxon>Xylariomycetidae</taxon>
        <taxon>Amphisphaeriales</taxon>
        <taxon>Apiosporaceae</taxon>
        <taxon>Apiospora</taxon>
    </lineage>
</organism>
<name>A0ABR1QX56_9PEZI</name>
<evidence type="ECO:0000313" key="4">
    <source>
        <dbReference type="Proteomes" id="UP001391051"/>
    </source>
</evidence>
<accession>A0ABR1QX56</accession>
<keyword evidence="4" id="KW-1185">Reference proteome</keyword>
<feature type="region of interest" description="Disordered" evidence="1">
    <location>
        <begin position="1"/>
        <end position="41"/>
    </location>
</feature>
<dbReference type="InterPro" id="IPR036397">
    <property type="entry name" value="RNaseH_sf"/>
</dbReference>
<keyword evidence="3" id="KW-0808">Transferase</keyword>
<feature type="domain" description="RNase H type-1" evidence="2">
    <location>
        <begin position="212"/>
        <end position="384"/>
    </location>
</feature>
<dbReference type="RefSeq" id="XP_066706052.1">
    <property type="nucleotide sequence ID" value="XM_066837159.1"/>
</dbReference>
<dbReference type="Gene3D" id="3.30.420.10">
    <property type="entry name" value="Ribonuclease H-like superfamily/Ribonuclease H"/>
    <property type="match status" value="1"/>
</dbReference>
<proteinExistence type="predicted"/>
<comment type="caution">
    <text evidence="3">The sequence shown here is derived from an EMBL/GenBank/DDBJ whole genome shotgun (WGS) entry which is preliminary data.</text>
</comment>
<dbReference type="SUPFAM" id="SSF53098">
    <property type="entry name" value="Ribonuclease H-like"/>
    <property type="match status" value="1"/>
</dbReference>
<gene>
    <name evidence="3" type="ORF">PG986_000937</name>
</gene>
<evidence type="ECO:0000313" key="3">
    <source>
        <dbReference type="EMBL" id="KAK7966660.1"/>
    </source>
</evidence>
<dbReference type="InterPro" id="IPR012337">
    <property type="entry name" value="RNaseH-like_sf"/>
</dbReference>
<dbReference type="GeneID" id="92070221"/>
<keyword evidence="3" id="KW-0548">Nucleotidyltransferase</keyword>
<feature type="region of interest" description="Disordered" evidence="1">
    <location>
        <begin position="106"/>
        <end position="127"/>
    </location>
</feature>
<dbReference type="CDD" id="cd09276">
    <property type="entry name" value="Rnase_HI_RT_non_LTR"/>
    <property type="match status" value="1"/>
</dbReference>
<dbReference type="Proteomes" id="UP001391051">
    <property type="component" value="Unassembled WGS sequence"/>
</dbReference>
<feature type="region of interest" description="Disordered" evidence="1">
    <location>
        <begin position="133"/>
        <end position="152"/>
    </location>
</feature>
<sequence length="488" mass="53987">MDIPQEMRLPNHDASGSEGQSDTAKTNNDNQEEISDLFLENDKRSSLTSGLVSQEAADHQAPRVILTASIEEMYGNLINEIESDVNALVKLPKRLKRFLRLPTPATPTTNIATPETATPVPSSLVPPPPVALKSNTPGLLKPKGFRVEKPTSKKRVKKSVRVVRAIQAQAEALLTDPDSDSDETTSPTFEHRDEWEAVQRSSRLMNAESIQKRPRLVFWTDGSGSEYHATFSSAVTFKRLHESHQPWVDCAYGLFGACKTHHTELFAVAMALRIACVETQLYVHVPVSDAPDPFQQKRVASGGEEMLPTVYILTDWVEGLASIQRCIEGSSTKDEITATIWQIIQKALESLVSMGVLVRLCWVPGHVGLEGNMRADRIAKAARKCLYVDSPRPRDPTEPFEAFLISPGKNIPIVGGCSPDGSYESSDWDNFDKLFNRTRNESDSVPDDGSFDFAGWKRIDNILDEMALPFASSELKSAMVEGSDEMCE</sequence>
<evidence type="ECO:0000256" key="1">
    <source>
        <dbReference type="SAM" id="MobiDB-lite"/>
    </source>
</evidence>
<dbReference type="InterPro" id="IPR002156">
    <property type="entry name" value="RNaseH_domain"/>
</dbReference>
<protein>
    <submittedName>
        <fullName evidence="3">Reverse transcriptase</fullName>
    </submittedName>
</protein>
<dbReference type="GO" id="GO:0003964">
    <property type="term" value="F:RNA-directed DNA polymerase activity"/>
    <property type="evidence" value="ECO:0007669"/>
    <property type="project" value="UniProtKB-KW"/>
</dbReference>
<feature type="compositionally biased region" description="Polar residues" evidence="1">
    <location>
        <begin position="17"/>
        <end position="29"/>
    </location>
</feature>
<feature type="region of interest" description="Disordered" evidence="1">
    <location>
        <begin position="171"/>
        <end position="191"/>
    </location>
</feature>
<dbReference type="EMBL" id="JAQQWE010000001">
    <property type="protein sequence ID" value="KAK7966660.1"/>
    <property type="molecule type" value="Genomic_DNA"/>
</dbReference>
<dbReference type="PROSITE" id="PS50879">
    <property type="entry name" value="RNASE_H_1"/>
    <property type="match status" value="1"/>
</dbReference>
<keyword evidence="3" id="KW-0695">RNA-directed DNA polymerase</keyword>